<proteinExistence type="predicted"/>
<name>A0A1Y2B4D5_9FUNG</name>
<gene>
    <name evidence="1" type="ORF">LY90DRAFT_512796</name>
</gene>
<dbReference type="SUPFAM" id="SSF53448">
    <property type="entry name" value="Nucleotide-diphospho-sugar transferases"/>
    <property type="match status" value="1"/>
</dbReference>
<organism evidence="1 2">
    <name type="scientific">Neocallimastix californiae</name>
    <dbReference type="NCBI Taxonomy" id="1754190"/>
    <lineage>
        <taxon>Eukaryota</taxon>
        <taxon>Fungi</taxon>
        <taxon>Fungi incertae sedis</taxon>
        <taxon>Chytridiomycota</taxon>
        <taxon>Chytridiomycota incertae sedis</taxon>
        <taxon>Neocallimastigomycetes</taxon>
        <taxon>Neocallimastigales</taxon>
        <taxon>Neocallimastigaceae</taxon>
        <taxon>Neocallimastix</taxon>
    </lineage>
</organism>
<sequence length="121" mass="14880">MKNSYDNDIVVGRIVRSTNISDYYIKERHTKWAVVDKIWRKNFIKKNNIRFNETMRHGREDDEFNNEAYKFNPKILKLPDEGIYYYYKRRTGSNQNFSKDQIKKFERNAKREFKKQKKISI</sequence>
<evidence type="ECO:0000313" key="1">
    <source>
        <dbReference type="EMBL" id="ORY29699.1"/>
    </source>
</evidence>
<evidence type="ECO:0000313" key="2">
    <source>
        <dbReference type="Proteomes" id="UP000193920"/>
    </source>
</evidence>
<dbReference type="Proteomes" id="UP000193920">
    <property type="component" value="Unassembled WGS sequence"/>
</dbReference>
<dbReference type="EMBL" id="MCOG01000178">
    <property type="protein sequence ID" value="ORY29699.1"/>
    <property type="molecule type" value="Genomic_DNA"/>
</dbReference>
<dbReference type="Gene3D" id="3.90.550.10">
    <property type="entry name" value="Spore Coat Polysaccharide Biosynthesis Protein SpsA, Chain A"/>
    <property type="match status" value="1"/>
</dbReference>
<dbReference type="AlphaFoldDB" id="A0A1Y2B4D5"/>
<protein>
    <submittedName>
        <fullName evidence="1">Uncharacterized protein</fullName>
    </submittedName>
</protein>
<keyword evidence="2" id="KW-1185">Reference proteome</keyword>
<comment type="caution">
    <text evidence="1">The sequence shown here is derived from an EMBL/GenBank/DDBJ whole genome shotgun (WGS) entry which is preliminary data.</text>
</comment>
<reference evidence="1 2" key="1">
    <citation type="submission" date="2016-08" db="EMBL/GenBank/DDBJ databases">
        <title>A Parts List for Fungal Cellulosomes Revealed by Comparative Genomics.</title>
        <authorList>
            <consortium name="DOE Joint Genome Institute"/>
            <person name="Haitjema C.H."/>
            <person name="Gilmore S.P."/>
            <person name="Henske J.K."/>
            <person name="Solomon K.V."/>
            <person name="De Groot R."/>
            <person name="Kuo A."/>
            <person name="Mondo S.J."/>
            <person name="Salamov A.A."/>
            <person name="Labutti K."/>
            <person name="Zhao Z."/>
            <person name="Chiniquy J."/>
            <person name="Barry K."/>
            <person name="Brewer H.M."/>
            <person name="Purvine S.O."/>
            <person name="Wright A.T."/>
            <person name="Boxma B."/>
            <person name="Van Alen T."/>
            <person name="Hackstein J.H."/>
            <person name="Baker S.E."/>
            <person name="Grigoriev I.V."/>
            <person name="O'Malley M.A."/>
        </authorList>
    </citation>
    <scope>NUCLEOTIDE SEQUENCE [LARGE SCALE GENOMIC DNA]</scope>
    <source>
        <strain evidence="1 2">G1</strain>
    </source>
</reference>
<dbReference type="InterPro" id="IPR029044">
    <property type="entry name" value="Nucleotide-diphossugar_trans"/>
</dbReference>
<accession>A0A1Y2B4D5</accession>